<evidence type="ECO:0000256" key="4">
    <source>
        <dbReference type="ARBA" id="ARBA00008582"/>
    </source>
</evidence>
<dbReference type="SUPFAM" id="SSF50729">
    <property type="entry name" value="PH domain-like"/>
    <property type="match status" value="1"/>
</dbReference>
<dbReference type="GO" id="GO:0035556">
    <property type="term" value="P:intracellular signal transduction"/>
    <property type="evidence" value="ECO:0007669"/>
    <property type="project" value="TreeGrafter"/>
</dbReference>
<dbReference type="STRING" id="34508.A0A4V6A613"/>
<sequence length="738" mass="82864">MTSTPFDVRSLTSMFENNVTTISITLQYGSQKEVVAFERTTSPDVLHSFQERARTFAQKHSAPSGPGIEMHLYLHDYNSVNFLQLLTSLNQLGNGSVVEIIIVNKNEQPTQPHDLHVAQYMTPTFCDYCGEVIMGMFKQGFKCKRCKCNLHKKCINAPRNNCASATSPTISESDATSHTSSALPHTLSVHSYKVPTVCRVCDKLLVGFVRQGLRCRDCHVNCHKKCAVLLPMNCRIADGAITPKFDQMSVYDDMSMTSADSLATDAESSSSSMLPLGRLPGQASTRHQNRSPTAEGWVVHFVFTEPERRLRHYWVLANGVISMYNEYNDGVNPSRVYKQISLSEIISIVLYNGDAIDPKFAPHFFEMRTNANVTYCVGENFDAMGGAPPPSKLPRHASTANQGVTNIQAWFQVLTRARLPPPSRQEAANAEPSLDFAALYQVLSDNTLGSGQFGTVYAGVHRQTGRGVAVKIIAKDRFSRRPGGVENLKSEVTILQTVSHPGIIRLEAMFETKDKIFVVMEKMNGDMLEMILSQAAGRLSERITRFLIVQILSALRYLHSHNVAHCDLKPENVLLSDLSCTYPQTKLCDFGYARFIGDAQFRQTIVGTPAYLAPEVLQRKGYNRSLDMWSVGVIIYVTLSGTFPFNDGEEVADQIQNADFMFPQDPWGQISPQAIDLIQKLLRLRIDERLNIDQCFTHEWLQGSEVFWDLRNLEKRLNFGRYLTFEEDEQKYANMQIG</sequence>
<evidence type="ECO:0000256" key="11">
    <source>
        <dbReference type="ARBA" id="ARBA00022737"/>
    </source>
</evidence>
<dbReference type="PANTHER" id="PTHR22968:SF15">
    <property type="entry name" value="SERINE_THREONINE-PROTEIN KINASE DKF-1"/>
    <property type="match status" value="1"/>
</dbReference>
<dbReference type="Pfam" id="PF00069">
    <property type="entry name" value="Pkinase"/>
    <property type="match status" value="1"/>
</dbReference>
<feature type="domain" description="Phorbol-ester/DAG-type" evidence="22">
    <location>
        <begin position="184"/>
        <end position="234"/>
    </location>
</feature>
<organism evidence="23 24">
    <name type="scientific">Steinernema carpocapsae</name>
    <name type="common">Entomopathogenic nematode</name>
    <dbReference type="NCBI Taxonomy" id="34508"/>
    <lineage>
        <taxon>Eukaryota</taxon>
        <taxon>Metazoa</taxon>
        <taxon>Ecdysozoa</taxon>
        <taxon>Nematoda</taxon>
        <taxon>Chromadorea</taxon>
        <taxon>Rhabditida</taxon>
        <taxon>Tylenchina</taxon>
        <taxon>Panagrolaimomorpha</taxon>
        <taxon>Strongyloidoidea</taxon>
        <taxon>Steinernematidae</taxon>
        <taxon>Steinernema</taxon>
    </lineage>
</organism>
<evidence type="ECO:0000256" key="9">
    <source>
        <dbReference type="ARBA" id="ARBA00022679"/>
    </source>
</evidence>
<dbReference type="GO" id="GO:0005524">
    <property type="term" value="F:ATP binding"/>
    <property type="evidence" value="ECO:0007669"/>
    <property type="project" value="UniProtKB-UniRule"/>
</dbReference>
<evidence type="ECO:0000256" key="19">
    <source>
        <dbReference type="ARBA" id="ARBA00047272"/>
    </source>
</evidence>
<dbReference type="SUPFAM" id="SSF56112">
    <property type="entry name" value="Protein kinase-like (PK-like)"/>
    <property type="match status" value="1"/>
</dbReference>
<evidence type="ECO:0000259" key="21">
    <source>
        <dbReference type="PROSITE" id="PS50011"/>
    </source>
</evidence>
<dbReference type="GO" id="GO:0004697">
    <property type="term" value="F:diacylglycerol-dependent serine/threonine kinase activity"/>
    <property type="evidence" value="ECO:0007669"/>
    <property type="project" value="UniProtKB-EC"/>
</dbReference>
<evidence type="ECO:0000256" key="18">
    <source>
        <dbReference type="ARBA" id="ARBA00023136"/>
    </source>
</evidence>
<dbReference type="CDD" id="cd20798">
    <property type="entry name" value="C1_CeDKF1-like_rpt2"/>
    <property type="match status" value="1"/>
</dbReference>
<evidence type="ECO:0000256" key="13">
    <source>
        <dbReference type="ARBA" id="ARBA00022771"/>
    </source>
</evidence>
<evidence type="ECO:0000256" key="12">
    <source>
        <dbReference type="ARBA" id="ARBA00022741"/>
    </source>
</evidence>
<evidence type="ECO:0000256" key="16">
    <source>
        <dbReference type="ARBA" id="ARBA00022840"/>
    </source>
</evidence>
<feature type="domain" description="Phorbol-ester/DAG-type" evidence="22">
    <location>
        <begin position="112"/>
        <end position="162"/>
    </location>
</feature>
<evidence type="ECO:0000256" key="2">
    <source>
        <dbReference type="ARBA" id="ARBA00004370"/>
    </source>
</evidence>
<dbReference type="PROSITE" id="PS00108">
    <property type="entry name" value="PROTEIN_KINASE_ST"/>
    <property type="match status" value="1"/>
</dbReference>
<feature type="binding site" evidence="20">
    <location>
        <position position="475"/>
    </location>
    <ligand>
        <name>ATP</name>
        <dbReference type="ChEBI" id="CHEBI:30616"/>
    </ligand>
</feature>
<keyword evidence="15" id="KW-0862">Zinc</keyword>
<comment type="catalytic activity">
    <reaction evidence="19">
        <text>L-threonyl-[protein] + ATP = O-phospho-L-threonyl-[protein] + ADP + H(+)</text>
        <dbReference type="Rhea" id="RHEA:46608"/>
        <dbReference type="Rhea" id="RHEA-COMP:11060"/>
        <dbReference type="Rhea" id="RHEA-COMP:11605"/>
        <dbReference type="ChEBI" id="CHEBI:15378"/>
        <dbReference type="ChEBI" id="CHEBI:30013"/>
        <dbReference type="ChEBI" id="CHEBI:30616"/>
        <dbReference type="ChEBI" id="CHEBI:61977"/>
        <dbReference type="ChEBI" id="CHEBI:456216"/>
        <dbReference type="EC" id="2.7.11.13"/>
    </reaction>
</comment>
<dbReference type="AlphaFoldDB" id="A0A4V6A613"/>
<dbReference type="Gene3D" id="1.10.510.10">
    <property type="entry name" value="Transferase(Phosphotransferase) domain 1"/>
    <property type="match status" value="1"/>
</dbReference>
<name>A0A4V6A613_STECR</name>
<dbReference type="InterPro" id="IPR008271">
    <property type="entry name" value="Ser/Thr_kinase_AS"/>
</dbReference>
<keyword evidence="12 20" id="KW-0547">Nucleotide-binding</keyword>
<comment type="cofactor">
    <cofactor evidence="1">
        <name>Mg(2+)</name>
        <dbReference type="ChEBI" id="CHEBI:18420"/>
    </cofactor>
</comment>
<keyword evidence="24" id="KW-1185">Reference proteome</keyword>
<dbReference type="InterPro" id="IPR011009">
    <property type="entry name" value="Kinase-like_dom_sf"/>
</dbReference>
<evidence type="ECO:0000256" key="10">
    <source>
        <dbReference type="ARBA" id="ARBA00022723"/>
    </source>
</evidence>
<keyword evidence="8" id="KW-0597">Phosphoprotein</keyword>
<evidence type="ECO:0000256" key="7">
    <source>
        <dbReference type="ARBA" id="ARBA00022527"/>
    </source>
</evidence>
<dbReference type="EMBL" id="AZBU02000002">
    <property type="protein sequence ID" value="TKR93005.1"/>
    <property type="molecule type" value="Genomic_DNA"/>
</dbReference>
<comment type="similarity">
    <text evidence="4">Belongs to the protein kinase superfamily. CAMK Ser/Thr protein kinase family. PKD subfamily.</text>
</comment>
<keyword evidence="9" id="KW-0808">Transferase</keyword>
<keyword evidence="7" id="KW-0723">Serine/threonine-protein kinase</keyword>
<dbReference type="FunFam" id="1.10.510.10:FF:000571">
    <property type="entry name" value="Maternal embryonic leucine zipper kinase"/>
    <property type="match status" value="1"/>
</dbReference>
<dbReference type="EC" id="2.7.11.13" evidence="5"/>
<evidence type="ECO:0000259" key="22">
    <source>
        <dbReference type="PROSITE" id="PS50081"/>
    </source>
</evidence>
<evidence type="ECO:0000256" key="15">
    <source>
        <dbReference type="ARBA" id="ARBA00022833"/>
    </source>
</evidence>
<protein>
    <recommendedName>
        <fullName evidence="5">protein kinase C</fullName>
        <ecNumber evidence="5">2.7.11.13</ecNumber>
    </recommendedName>
</protein>
<dbReference type="PROSITE" id="PS00479">
    <property type="entry name" value="ZF_DAG_PE_1"/>
    <property type="match status" value="1"/>
</dbReference>
<evidence type="ECO:0000313" key="24">
    <source>
        <dbReference type="Proteomes" id="UP000298663"/>
    </source>
</evidence>
<evidence type="ECO:0000256" key="6">
    <source>
        <dbReference type="ARBA" id="ARBA00022490"/>
    </source>
</evidence>
<keyword evidence="10" id="KW-0479">Metal-binding</keyword>
<dbReference type="CDD" id="cd01239">
    <property type="entry name" value="PH_PKD"/>
    <property type="match status" value="1"/>
</dbReference>
<keyword evidence="17" id="KW-0460">Magnesium</keyword>
<dbReference type="PROSITE" id="PS50081">
    <property type="entry name" value="ZF_DAG_PE_2"/>
    <property type="match status" value="2"/>
</dbReference>
<keyword evidence="18" id="KW-0472">Membrane</keyword>
<dbReference type="Proteomes" id="UP000298663">
    <property type="component" value="Unassembled WGS sequence"/>
</dbReference>
<reference evidence="23 24" key="2">
    <citation type="journal article" date="2019" name="G3 (Bethesda)">
        <title>Hybrid Assembly of the Genome of the Entomopathogenic Nematode Steinernema carpocapsae Identifies the X-Chromosome.</title>
        <authorList>
            <person name="Serra L."/>
            <person name="Macchietto M."/>
            <person name="Macias-Munoz A."/>
            <person name="McGill C.J."/>
            <person name="Rodriguez I.M."/>
            <person name="Rodriguez B."/>
            <person name="Murad R."/>
            <person name="Mortazavi A."/>
        </authorList>
    </citation>
    <scope>NUCLEOTIDE SEQUENCE [LARGE SCALE GENOMIC DNA]</scope>
    <source>
        <strain evidence="23 24">ALL</strain>
    </source>
</reference>
<dbReference type="Pfam" id="PF00130">
    <property type="entry name" value="C1_1"/>
    <property type="match status" value="2"/>
</dbReference>
<dbReference type="PROSITE" id="PS50011">
    <property type="entry name" value="PROTEIN_KINASE_DOM"/>
    <property type="match status" value="1"/>
</dbReference>
<dbReference type="GO" id="GO:0016020">
    <property type="term" value="C:membrane"/>
    <property type="evidence" value="ECO:0007669"/>
    <property type="project" value="UniProtKB-SubCell"/>
</dbReference>
<evidence type="ECO:0000256" key="8">
    <source>
        <dbReference type="ARBA" id="ARBA00022553"/>
    </source>
</evidence>
<dbReference type="InterPro" id="IPR046349">
    <property type="entry name" value="C1-like_sf"/>
</dbReference>
<evidence type="ECO:0000256" key="5">
    <source>
        <dbReference type="ARBA" id="ARBA00012429"/>
    </source>
</evidence>
<dbReference type="PANTHER" id="PTHR22968">
    <property type="entry name" value="PROTEIN KINASE C, MU"/>
    <property type="match status" value="1"/>
</dbReference>
<dbReference type="SMART" id="SM00109">
    <property type="entry name" value="C1"/>
    <property type="match status" value="2"/>
</dbReference>
<comment type="subcellular location">
    <subcellularLocation>
        <location evidence="3">Cytoplasm</location>
    </subcellularLocation>
    <subcellularLocation>
        <location evidence="2">Membrane</location>
    </subcellularLocation>
</comment>
<dbReference type="InterPro" id="IPR017441">
    <property type="entry name" value="Protein_kinase_ATP_BS"/>
</dbReference>
<evidence type="ECO:0000256" key="1">
    <source>
        <dbReference type="ARBA" id="ARBA00001946"/>
    </source>
</evidence>
<evidence type="ECO:0000313" key="23">
    <source>
        <dbReference type="EMBL" id="TKR93005.1"/>
    </source>
</evidence>
<dbReference type="Gene3D" id="2.30.29.30">
    <property type="entry name" value="Pleckstrin-homology domain (PH domain)/Phosphotyrosine-binding domain (PTB)"/>
    <property type="match status" value="1"/>
</dbReference>
<dbReference type="GO" id="GO:0005829">
    <property type="term" value="C:cytosol"/>
    <property type="evidence" value="ECO:0007669"/>
    <property type="project" value="TreeGrafter"/>
</dbReference>
<comment type="caution">
    <text evidence="23">The sequence shown here is derived from an EMBL/GenBank/DDBJ whole genome shotgun (WGS) entry which is preliminary data.</text>
</comment>
<dbReference type="OrthoDB" id="10252171at2759"/>
<gene>
    <name evidence="23" type="ORF">L596_007542</name>
</gene>
<dbReference type="GO" id="GO:0008270">
    <property type="term" value="F:zinc ion binding"/>
    <property type="evidence" value="ECO:0007669"/>
    <property type="project" value="UniProtKB-KW"/>
</dbReference>
<accession>A0A4V6A613</accession>
<proteinExistence type="inferred from homology"/>
<dbReference type="GO" id="GO:0007200">
    <property type="term" value="P:phospholipase C-activating G protein-coupled receptor signaling pathway"/>
    <property type="evidence" value="ECO:0007669"/>
    <property type="project" value="TreeGrafter"/>
</dbReference>
<dbReference type="PROSITE" id="PS00107">
    <property type="entry name" value="PROTEIN_KINASE_ATP"/>
    <property type="match status" value="1"/>
</dbReference>
<reference evidence="23 24" key="1">
    <citation type="journal article" date="2015" name="Genome Biol.">
        <title>Comparative genomics of Steinernema reveals deeply conserved gene regulatory networks.</title>
        <authorList>
            <person name="Dillman A.R."/>
            <person name="Macchietto M."/>
            <person name="Porter C.F."/>
            <person name="Rogers A."/>
            <person name="Williams B."/>
            <person name="Antoshechkin I."/>
            <person name="Lee M.M."/>
            <person name="Goodwin Z."/>
            <person name="Lu X."/>
            <person name="Lewis E.E."/>
            <person name="Goodrich-Blair H."/>
            <person name="Stock S.P."/>
            <person name="Adams B.J."/>
            <person name="Sternberg P.W."/>
            <person name="Mortazavi A."/>
        </authorList>
    </citation>
    <scope>NUCLEOTIDE SEQUENCE [LARGE SCALE GENOMIC DNA]</scope>
    <source>
        <strain evidence="23 24">ALL</strain>
    </source>
</reference>
<dbReference type="SMART" id="SM00220">
    <property type="entry name" value="S_TKc"/>
    <property type="match status" value="1"/>
</dbReference>
<dbReference type="InterPro" id="IPR011993">
    <property type="entry name" value="PH-like_dom_sf"/>
</dbReference>
<evidence type="ECO:0000256" key="17">
    <source>
        <dbReference type="ARBA" id="ARBA00022842"/>
    </source>
</evidence>
<dbReference type="InterPro" id="IPR002219">
    <property type="entry name" value="PKC_DAG/PE"/>
</dbReference>
<dbReference type="CDD" id="cd20797">
    <property type="entry name" value="C1_CeDKF1-like_rpt1"/>
    <property type="match status" value="1"/>
</dbReference>
<keyword evidence="13" id="KW-0863">Zinc-finger</keyword>
<dbReference type="InterPro" id="IPR000719">
    <property type="entry name" value="Prot_kinase_dom"/>
</dbReference>
<evidence type="ECO:0000256" key="3">
    <source>
        <dbReference type="ARBA" id="ARBA00004496"/>
    </source>
</evidence>
<evidence type="ECO:0000256" key="20">
    <source>
        <dbReference type="PROSITE-ProRule" id="PRU10141"/>
    </source>
</evidence>
<dbReference type="SUPFAM" id="SSF57889">
    <property type="entry name" value="Cysteine-rich domain"/>
    <property type="match status" value="2"/>
</dbReference>
<evidence type="ECO:0000256" key="14">
    <source>
        <dbReference type="ARBA" id="ARBA00022777"/>
    </source>
</evidence>
<keyword evidence="11" id="KW-0677">Repeat</keyword>
<dbReference type="InterPro" id="IPR057764">
    <property type="entry name" value="Ubiquitin_PRKD1-3_N"/>
</dbReference>
<keyword evidence="14" id="KW-0418">Kinase</keyword>
<dbReference type="Gene3D" id="3.30.60.20">
    <property type="match status" value="2"/>
</dbReference>
<feature type="domain" description="Protein kinase" evidence="21">
    <location>
        <begin position="442"/>
        <end position="701"/>
    </location>
</feature>
<keyword evidence="16 20" id="KW-0067">ATP-binding</keyword>
<keyword evidence="6" id="KW-0963">Cytoplasm</keyword>
<dbReference type="Pfam" id="PF25525">
    <property type="entry name" value="Ubiquitin_PRKD1_N"/>
    <property type="match status" value="1"/>
</dbReference>